<dbReference type="PANTHER" id="PTHR37480:SF1">
    <property type="entry name" value="ENOYL-[ACYL-CARRIER-PROTEIN] REDUCTASE [NADH]"/>
    <property type="match status" value="1"/>
</dbReference>
<dbReference type="Pfam" id="PF12241">
    <property type="entry name" value="Enoyl_reductase"/>
    <property type="match status" value="1"/>
</dbReference>
<evidence type="ECO:0000259" key="12">
    <source>
        <dbReference type="Pfam" id="PF12241"/>
    </source>
</evidence>
<comment type="caution">
    <text evidence="13">The sequence shown here is derived from an EMBL/GenBank/DDBJ whole genome shotgun (WGS) entry which is preliminary data.</text>
</comment>
<dbReference type="RefSeq" id="WP_153862801.1">
    <property type="nucleotide sequence ID" value="NZ_WJQR01000022.1"/>
</dbReference>
<dbReference type="InterPro" id="IPR024906">
    <property type="entry name" value="Eno_Rdtase_FAD-bd_dom"/>
</dbReference>
<keyword evidence="6" id="KW-0560">Oxidoreductase</keyword>
<dbReference type="EMBL" id="WJQR01000022">
    <property type="protein sequence ID" value="MRI82754.1"/>
    <property type="molecule type" value="Genomic_DNA"/>
</dbReference>
<evidence type="ECO:0000259" key="11">
    <source>
        <dbReference type="Pfam" id="PF07055"/>
    </source>
</evidence>
<keyword evidence="9" id="KW-0275">Fatty acid biosynthesis</keyword>
<comment type="pathway">
    <text evidence="1">Lipid metabolism.</text>
</comment>
<dbReference type="GO" id="GO:0050343">
    <property type="term" value="F:trans-2-enoyl-CoA reductase (NADH) activity"/>
    <property type="evidence" value="ECO:0007669"/>
    <property type="project" value="UniProtKB-EC"/>
</dbReference>
<evidence type="ECO:0000256" key="1">
    <source>
        <dbReference type="ARBA" id="ARBA00005189"/>
    </source>
</evidence>
<dbReference type="AlphaFoldDB" id="A0A844BNM4"/>
<evidence type="ECO:0000313" key="13">
    <source>
        <dbReference type="EMBL" id="MRI82754.1"/>
    </source>
</evidence>
<evidence type="ECO:0000256" key="8">
    <source>
        <dbReference type="ARBA" id="ARBA00023098"/>
    </source>
</evidence>
<dbReference type="InterPro" id="IPR010758">
    <property type="entry name" value="Trans-2-enoyl-CoA_reductase"/>
</dbReference>
<dbReference type="Gene3D" id="3.40.50.720">
    <property type="entry name" value="NAD(P)-binding Rossmann-like Domain"/>
    <property type="match status" value="1"/>
</dbReference>
<reference evidence="13 14" key="1">
    <citation type="submission" date="2019-11" db="EMBL/GenBank/DDBJ databases">
        <title>Characterisation of Fundicoccus ignavus gen. nov. sp. nov., a novel genus of the family Aerococcaceae isolated from bulk tank milk.</title>
        <authorList>
            <person name="Siebert A."/>
            <person name="Huptas C."/>
            <person name="Wenning M."/>
            <person name="Scherer S."/>
            <person name="Doll E.V."/>
        </authorList>
    </citation>
    <scope>NUCLEOTIDE SEQUENCE [LARGE SCALE GENOMIC DNA]</scope>
    <source>
        <strain evidence="13 14">DSM 109653</strain>
    </source>
</reference>
<name>A0A844BNM4_9LACT</name>
<evidence type="ECO:0000256" key="10">
    <source>
        <dbReference type="ARBA" id="ARBA00048302"/>
    </source>
</evidence>
<evidence type="ECO:0000256" key="2">
    <source>
        <dbReference type="ARBA" id="ARBA00011245"/>
    </source>
</evidence>
<evidence type="ECO:0000256" key="3">
    <source>
        <dbReference type="ARBA" id="ARBA00011983"/>
    </source>
</evidence>
<gene>
    <name evidence="13" type="ORF">GIY11_12140</name>
</gene>
<evidence type="ECO:0000256" key="6">
    <source>
        <dbReference type="ARBA" id="ARBA00023002"/>
    </source>
</evidence>
<dbReference type="GO" id="GO:0004318">
    <property type="term" value="F:enoyl-[acyl-carrier-protein] reductase (NADH) activity"/>
    <property type="evidence" value="ECO:0007669"/>
    <property type="project" value="TreeGrafter"/>
</dbReference>
<evidence type="ECO:0000256" key="9">
    <source>
        <dbReference type="ARBA" id="ARBA00023160"/>
    </source>
</evidence>
<dbReference type="GO" id="GO:0051287">
    <property type="term" value="F:NAD binding"/>
    <property type="evidence" value="ECO:0007669"/>
    <property type="project" value="TreeGrafter"/>
</dbReference>
<dbReference type="EC" id="1.3.1.44" evidence="3"/>
<keyword evidence="4" id="KW-0444">Lipid biosynthesis</keyword>
<dbReference type="Proteomes" id="UP000469870">
    <property type="component" value="Unassembled WGS sequence"/>
</dbReference>
<organism evidence="13 14">
    <name type="scientific">Fundicoccus ignavus</name>
    <dbReference type="NCBI Taxonomy" id="2664442"/>
    <lineage>
        <taxon>Bacteria</taxon>
        <taxon>Bacillati</taxon>
        <taxon>Bacillota</taxon>
        <taxon>Bacilli</taxon>
        <taxon>Lactobacillales</taxon>
        <taxon>Aerococcaceae</taxon>
        <taxon>Fundicoccus</taxon>
    </lineage>
</organism>
<keyword evidence="8" id="KW-0443">Lipid metabolism</keyword>
<dbReference type="Pfam" id="PF07055">
    <property type="entry name" value="Eno-Rase_FAD_bd"/>
    <property type="match status" value="1"/>
</dbReference>
<sequence length="193" mass="21584">MEALKEADVLADGVQTVNYSYLGSDINKPYYGDGTLGRAKADCEVKADNINDLLADINGKATIVVATAVTTKASSVIPFFPVYCMGLYRVMTDNGTHETPIMHQDRIYRDMLYGNNSEYDEKGRLRPDSWELNPDVQAATEALIEKINGDNFNSDLTGYDVFMKEYKNLNGFDVDGYEEDNDVTIEDLIALEY</sequence>
<comment type="subunit">
    <text evidence="2">Monomer.</text>
</comment>
<protein>
    <recommendedName>
        <fullName evidence="3">trans-2-enoyl-CoA reductase (NAD(+))</fullName>
        <ecNumber evidence="3">1.3.1.44</ecNumber>
    </recommendedName>
</protein>
<dbReference type="InterPro" id="IPR024910">
    <property type="entry name" value="Enoyl-CoA_Rdtase_cat_dom"/>
</dbReference>
<evidence type="ECO:0000313" key="14">
    <source>
        <dbReference type="Proteomes" id="UP000469870"/>
    </source>
</evidence>
<keyword evidence="7" id="KW-0520">NAD</keyword>
<dbReference type="GO" id="GO:0006633">
    <property type="term" value="P:fatty acid biosynthetic process"/>
    <property type="evidence" value="ECO:0007669"/>
    <property type="project" value="UniProtKB-KW"/>
</dbReference>
<evidence type="ECO:0000256" key="4">
    <source>
        <dbReference type="ARBA" id="ARBA00022516"/>
    </source>
</evidence>
<feature type="domain" description="Trans-2-enoyl-CoA reductase catalytic" evidence="12">
    <location>
        <begin position="1"/>
        <end position="113"/>
    </location>
</feature>
<feature type="domain" description="Enoyl reductase FAD binding" evidence="11">
    <location>
        <begin position="120"/>
        <end position="183"/>
    </location>
</feature>
<accession>A0A844BNM4</accession>
<comment type="catalytic activity">
    <reaction evidence="10">
        <text>a 2,3-saturated acyl-CoA + NAD(+) = a (2E)-enoyl-CoA + NADH + H(+)</text>
        <dbReference type="Rhea" id="RHEA:18177"/>
        <dbReference type="ChEBI" id="CHEBI:15378"/>
        <dbReference type="ChEBI" id="CHEBI:57540"/>
        <dbReference type="ChEBI" id="CHEBI:57945"/>
        <dbReference type="ChEBI" id="CHEBI:58856"/>
        <dbReference type="ChEBI" id="CHEBI:65111"/>
        <dbReference type="EC" id="1.3.1.44"/>
    </reaction>
</comment>
<proteinExistence type="predicted"/>
<evidence type="ECO:0000256" key="7">
    <source>
        <dbReference type="ARBA" id="ARBA00023027"/>
    </source>
</evidence>
<evidence type="ECO:0000256" key="5">
    <source>
        <dbReference type="ARBA" id="ARBA00022832"/>
    </source>
</evidence>
<dbReference type="PANTHER" id="PTHR37480">
    <property type="entry name" value="ENOYL-[ACYL-CARRIER-PROTEIN] REDUCTASE [NADH]"/>
    <property type="match status" value="1"/>
</dbReference>
<keyword evidence="5" id="KW-0276">Fatty acid metabolism</keyword>